<dbReference type="EMBL" id="MCFA01000029">
    <property type="protein sequence ID" value="ORY14933.1"/>
    <property type="molecule type" value="Genomic_DNA"/>
</dbReference>
<organism evidence="1 2">
    <name type="scientific">Clohesyomyces aquaticus</name>
    <dbReference type="NCBI Taxonomy" id="1231657"/>
    <lineage>
        <taxon>Eukaryota</taxon>
        <taxon>Fungi</taxon>
        <taxon>Dikarya</taxon>
        <taxon>Ascomycota</taxon>
        <taxon>Pezizomycotina</taxon>
        <taxon>Dothideomycetes</taxon>
        <taxon>Pleosporomycetidae</taxon>
        <taxon>Pleosporales</taxon>
        <taxon>Lindgomycetaceae</taxon>
        <taxon>Clohesyomyces</taxon>
    </lineage>
</organism>
<dbReference type="OrthoDB" id="3798941at2759"/>
<gene>
    <name evidence="1" type="ORF">BCR34DRAFT_559709</name>
</gene>
<name>A0A1Y1ZXF1_9PLEO</name>
<sequence>MDSVPPEIRARIVQHLLKHTTWKRVRLAQYASISRNWNTSIDQHTFRTIYLETTELDMFTALFEGDNISRRAILRSVNVESVSPALQDSVGCCDVERTPDQRADSASFSGSVVELFSVLSRLASRAAGMSPLSLVFNDIYRITRSQEPRRGTLHVFGGTFKYGSRDSHGQF</sequence>
<accession>A0A1Y1ZXF1</accession>
<dbReference type="Proteomes" id="UP000193144">
    <property type="component" value="Unassembled WGS sequence"/>
</dbReference>
<protein>
    <recommendedName>
        <fullName evidence="3">F-box domain-containing protein</fullName>
    </recommendedName>
</protein>
<evidence type="ECO:0000313" key="2">
    <source>
        <dbReference type="Proteomes" id="UP000193144"/>
    </source>
</evidence>
<keyword evidence="2" id="KW-1185">Reference proteome</keyword>
<proteinExistence type="predicted"/>
<reference evidence="1 2" key="1">
    <citation type="submission" date="2016-07" db="EMBL/GenBank/DDBJ databases">
        <title>Pervasive Adenine N6-methylation of Active Genes in Fungi.</title>
        <authorList>
            <consortium name="DOE Joint Genome Institute"/>
            <person name="Mondo S.J."/>
            <person name="Dannebaum R.O."/>
            <person name="Kuo R.C."/>
            <person name="Labutti K."/>
            <person name="Haridas S."/>
            <person name="Kuo A."/>
            <person name="Salamov A."/>
            <person name="Ahrendt S.R."/>
            <person name="Lipzen A."/>
            <person name="Sullivan W."/>
            <person name="Andreopoulos W.B."/>
            <person name="Clum A."/>
            <person name="Lindquist E."/>
            <person name="Daum C."/>
            <person name="Ramamoorthy G.K."/>
            <person name="Gryganskyi A."/>
            <person name="Culley D."/>
            <person name="Magnuson J.K."/>
            <person name="James T.Y."/>
            <person name="O'Malley M.A."/>
            <person name="Stajich J.E."/>
            <person name="Spatafora J.W."/>
            <person name="Visel A."/>
            <person name="Grigoriev I.V."/>
        </authorList>
    </citation>
    <scope>NUCLEOTIDE SEQUENCE [LARGE SCALE GENOMIC DNA]</scope>
    <source>
        <strain evidence="1 2">CBS 115471</strain>
    </source>
</reference>
<comment type="caution">
    <text evidence="1">The sequence shown here is derived from an EMBL/GenBank/DDBJ whole genome shotgun (WGS) entry which is preliminary data.</text>
</comment>
<evidence type="ECO:0000313" key="1">
    <source>
        <dbReference type="EMBL" id="ORY14933.1"/>
    </source>
</evidence>
<evidence type="ECO:0008006" key="3">
    <source>
        <dbReference type="Google" id="ProtNLM"/>
    </source>
</evidence>
<dbReference type="AlphaFoldDB" id="A0A1Y1ZXF1"/>